<keyword evidence="6" id="KW-1185">Reference proteome</keyword>
<evidence type="ECO:0000256" key="2">
    <source>
        <dbReference type="ARBA" id="ARBA00023054"/>
    </source>
</evidence>
<organism evidence="5 6">
    <name type="scientific">Daphnia magna</name>
    <dbReference type="NCBI Taxonomy" id="35525"/>
    <lineage>
        <taxon>Eukaryota</taxon>
        <taxon>Metazoa</taxon>
        <taxon>Ecdysozoa</taxon>
        <taxon>Arthropoda</taxon>
        <taxon>Crustacea</taxon>
        <taxon>Branchiopoda</taxon>
        <taxon>Diplostraca</taxon>
        <taxon>Cladocera</taxon>
        <taxon>Anomopoda</taxon>
        <taxon>Daphniidae</taxon>
        <taxon>Daphnia</taxon>
    </lineage>
</organism>
<dbReference type="PANTHER" id="PTHR19232">
    <property type="entry name" value="CENTROCORTIN FAMILY MEMBER"/>
    <property type="match status" value="1"/>
</dbReference>
<evidence type="ECO:0000313" key="5">
    <source>
        <dbReference type="EMBL" id="KZS11487.1"/>
    </source>
</evidence>
<dbReference type="OrthoDB" id="10059415at2759"/>
<gene>
    <name evidence="5" type="ORF">APZ42_024270</name>
</gene>
<feature type="coiled-coil region" evidence="3">
    <location>
        <begin position="134"/>
        <end position="259"/>
    </location>
</feature>
<keyword evidence="4" id="KW-1133">Transmembrane helix</keyword>
<feature type="transmembrane region" description="Helical" evidence="4">
    <location>
        <begin position="37"/>
        <end position="62"/>
    </location>
</feature>
<evidence type="ECO:0000313" key="6">
    <source>
        <dbReference type="Proteomes" id="UP000076858"/>
    </source>
</evidence>
<dbReference type="PANTHER" id="PTHR19232:SF7">
    <property type="entry name" value="CENTROCORTIN, ISOFORM A"/>
    <property type="match status" value="1"/>
</dbReference>
<evidence type="ECO:0000256" key="4">
    <source>
        <dbReference type="SAM" id="Phobius"/>
    </source>
</evidence>
<comment type="similarity">
    <text evidence="1">Belongs to the CDR2 family.</text>
</comment>
<dbReference type="AlphaFoldDB" id="A0A164UM30"/>
<keyword evidence="2 3" id="KW-0175">Coiled coil</keyword>
<evidence type="ECO:0000256" key="3">
    <source>
        <dbReference type="SAM" id="Coils"/>
    </source>
</evidence>
<dbReference type="InterPro" id="IPR026079">
    <property type="entry name" value="CDR2"/>
</dbReference>
<comment type="caution">
    <text evidence="5">The sequence shown here is derived from an EMBL/GenBank/DDBJ whole genome shotgun (WGS) entry which is preliminary data.</text>
</comment>
<keyword evidence="4" id="KW-0472">Membrane</keyword>
<name>A0A164UM30_9CRUS</name>
<evidence type="ECO:0000256" key="1">
    <source>
        <dbReference type="ARBA" id="ARBA00009019"/>
    </source>
</evidence>
<accession>A0A164UM30</accession>
<dbReference type="STRING" id="35525.A0A164UM30"/>
<sequence>MAFNLAATSASLTAAVSVAESNRTKLSHEEFLNEWNWCWIAQEFFIFCFLIYLAGPCVSVVIRSVRRISLVFFSMSRDELHKSNASQHLPDRLYYDSGHNSMEYWDYSVEIECLKGPQDVEAAAELGRTLLERNRQLESTVRQQQAVIDDQTQEMQYLSKQNRLLRQATESRLRLCEQLEASVAECERAKLRLRHQIEAERQRHITLKTNMEAAEERGDELQRLLDASRAAESQSRCQLRLLQQQRQQQQLLLMEEQDDDDAEELPSTAIASASVHQQNPFHSLQCSTMTNNSRKVQMEDTMTVCRLVDDLAEVEERLHLMETDWMEEKRKRMQLEAEVIGLQQENQRLHQQQSVMASSGHLSSSASIGCDSASLAPVSLSLSEELLISSSTDFSSAQWRDAWDNSGSVSLVGSGMIRKLCSEDEELCSDSSSSGFSEDNQRSSVAKATQTDPLMIDLPAKTIATTTSSADWADIRSLFREIFAVIQQNL</sequence>
<protein>
    <submittedName>
        <fullName evidence="5">Centrocortin-like protein</fullName>
    </submittedName>
</protein>
<reference evidence="5 6" key="1">
    <citation type="submission" date="2016-03" db="EMBL/GenBank/DDBJ databases">
        <title>EvidentialGene: Evidence-directed Construction of Genes on Genomes.</title>
        <authorList>
            <person name="Gilbert D.G."/>
            <person name="Choi J.-H."/>
            <person name="Mockaitis K."/>
            <person name="Colbourne J."/>
            <person name="Pfrender M."/>
        </authorList>
    </citation>
    <scope>NUCLEOTIDE SEQUENCE [LARGE SCALE GENOMIC DNA]</scope>
    <source>
        <strain evidence="5 6">Xinb3</strain>
        <tissue evidence="5">Complete organism</tissue>
    </source>
</reference>
<dbReference type="Proteomes" id="UP000076858">
    <property type="component" value="Unassembled WGS sequence"/>
</dbReference>
<keyword evidence="4" id="KW-0812">Transmembrane</keyword>
<proteinExistence type="inferred from homology"/>
<dbReference type="EMBL" id="LRGB01001581">
    <property type="protein sequence ID" value="KZS11487.1"/>
    <property type="molecule type" value="Genomic_DNA"/>
</dbReference>